<feature type="region of interest" description="Disordered" evidence="1">
    <location>
        <begin position="338"/>
        <end position="367"/>
    </location>
</feature>
<dbReference type="Pfam" id="PF10094">
    <property type="entry name" value="DUF2332"/>
    <property type="match status" value="1"/>
</dbReference>
<evidence type="ECO:0000313" key="3">
    <source>
        <dbReference type="Proteomes" id="UP001500051"/>
    </source>
</evidence>
<dbReference type="InterPro" id="IPR011200">
    <property type="entry name" value="UCP012608"/>
</dbReference>
<keyword evidence="3" id="KW-1185">Reference proteome</keyword>
<sequence>MVGFDRGQTLAQRFRAHAGERTHLYGYLLRGMADDLEAGGPVGEVVRGYERAPTGAVIQLRLLAGIFRLVLTGRAPTLLPYYACLGGTASPETAWAVARPVVADHVGELRRALAIAPQTNEVGRSVALLVGLFDLTAATGTRRVRLLELGASAGLNQLIERFRVSGEGWTWGPPESPVQLRDAVLGPLTALGAGRAPVTPGPAVEIVAARGCDLEPVDATSAEGRLRLTSFVWPFDVHRHERLAGALALAARHPPQVDRASAATWLGAQLTTGPDPDTLTVVWHSITQLYWPASEIDAVAATLSAYGQEHRVAVVGMEYPPEGGRQEEPEVRTTLWTGTGAPPRNRLLGTAHDHGIPVRMAGSGPAG</sequence>
<dbReference type="EMBL" id="BAAAYX010000020">
    <property type="protein sequence ID" value="GAA3714441.1"/>
    <property type="molecule type" value="Genomic_DNA"/>
</dbReference>
<evidence type="ECO:0000313" key="2">
    <source>
        <dbReference type="EMBL" id="GAA3714441.1"/>
    </source>
</evidence>
<proteinExistence type="predicted"/>
<accession>A0ABP7E7B9</accession>
<dbReference type="RefSeq" id="WP_344813936.1">
    <property type="nucleotide sequence ID" value="NZ_BAAAYX010000020.1"/>
</dbReference>
<dbReference type="Proteomes" id="UP001500051">
    <property type="component" value="Unassembled WGS sequence"/>
</dbReference>
<protein>
    <submittedName>
        <fullName evidence="2">DUF2332 domain-containing protein</fullName>
    </submittedName>
</protein>
<comment type="caution">
    <text evidence="2">The sequence shown here is derived from an EMBL/GenBank/DDBJ whole genome shotgun (WGS) entry which is preliminary data.</text>
</comment>
<reference evidence="3" key="1">
    <citation type="journal article" date="2019" name="Int. J. Syst. Evol. Microbiol.">
        <title>The Global Catalogue of Microorganisms (GCM) 10K type strain sequencing project: providing services to taxonomists for standard genome sequencing and annotation.</title>
        <authorList>
            <consortium name="The Broad Institute Genomics Platform"/>
            <consortium name="The Broad Institute Genome Sequencing Center for Infectious Disease"/>
            <person name="Wu L."/>
            <person name="Ma J."/>
        </authorList>
    </citation>
    <scope>NUCLEOTIDE SEQUENCE [LARGE SCALE GENOMIC DNA]</scope>
    <source>
        <strain evidence="3">JCM 16548</strain>
    </source>
</reference>
<gene>
    <name evidence="2" type="ORF">GCM10022204_36960</name>
</gene>
<evidence type="ECO:0000256" key="1">
    <source>
        <dbReference type="SAM" id="MobiDB-lite"/>
    </source>
</evidence>
<organism evidence="2 3">
    <name type="scientific">Microlunatus aurantiacus</name>
    <dbReference type="NCBI Taxonomy" id="446786"/>
    <lineage>
        <taxon>Bacteria</taxon>
        <taxon>Bacillati</taxon>
        <taxon>Actinomycetota</taxon>
        <taxon>Actinomycetes</taxon>
        <taxon>Propionibacteriales</taxon>
        <taxon>Propionibacteriaceae</taxon>
        <taxon>Microlunatus</taxon>
    </lineage>
</organism>
<name>A0ABP7E7B9_9ACTN</name>